<dbReference type="EMBL" id="AAOT01000024">
    <property type="protein sequence ID" value="EAR50654.1"/>
    <property type="molecule type" value="Genomic_DNA"/>
</dbReference>
<dbReference type="HOGENOM" id="CLU_1601017_0_0_5"/>
<keyword evidence="1" id="KW-0812">Transmembrane</keyword>
<keyword evidence="3" id="KW-1185">Reference proteome</keyword>
<dbReference type="AlphaFoldDB" id="Q2CDD6"/>
<dbReference type="OrthoDB" id="7872754at2"/>
<proteinExistence type="predicted"/>
<dbReference type="RefSeq" id="WP_007254755.1">
    <property type="nucleotide sequence ID" value="NZ_CH724107.1"/>
</dbReference>
<evidence type="ECO:0000313" key="3">
    <source>
        <dbReference type="Proteomes" id="UP000003635"/>
    </source>
</evidence>
<protein>
    <recommendedName>
        <fullName evidence="4">DUF3592 domain-containing protein</fullName>
    </recommendedName>
</protein>
<keyword evidence="1" id="KW-1133">Transmembrane helix</keyword>
<name>Q2CDD6_OCEGH</name>
<evidence type="ECO:0000313" key="2">
    <source>
        <dbReference type="EMBL" id="EAR50654.1"/>
    </source>
</evidence>
<keyword evidence="1" id="KW-0472">Membrane</keyword>
<reference evidence="2 3" key="1">
    <citation type="journal article" date="2010" name="J. Bacteriol.">
        <title>Genome sequences of Oceanicola granulosus HTCC2516(T) and Oceanicola batsensis HTCC2597(TDelta).</title>
        <authorList>
            <person name="Thrash J.C."/>
            <person name="Cho J.C."/>
            <person name="Vergin K.L."/>
            <person name="Giovannoni S.J."/>
        </authorList>
    </citation>
    <scope>NUCLEOTIDE SEQUENCE [LARGE SCALE GENOMIC DNA]</scope>
    <source>
        <strain evidence="3">ATCC BAA-861 / DSM 15982 / KCTC 12143 / HTCC2516</strain>
    </source>
</reference>
<dbReference type="Proteomes" id="UP000003635">
    <property type="component" value="Unassembled WGS sequence"/>
</dbReference>
<feature type="transmembrane region" description="Helical" evidence="1">
    <location>
        <begin position="132"/>
        <end position="160"/>
    </location>
</feature>
<organism evidence="2 3">
    <name type="scientific">Oceanicola granulosus (strain ATCC BAA-861 / DSM 15982 / KCTC 12143 / HTCC2516)</name>
    <dbReference type="NCBI Taxonomy" id="314256"/>
    <lineage>
        <taxon>Bacteria</taxon>
        <taxon>Pseudomonadati</taxon>
        <taxon>Pseudomonadota</taxon>
        <taxon>Alphaproteobacteria</taxon>
        <taxon>Rhodobacterales</taxon>
        <taxon>Roseobacteraceae</taxon>
        <taxon>Oceanicola</taxon>
    </lineage>
</organism>
<dbReference type="STRING" id="314256.OG2516_06142"/>
<evidence type="ECO:0000256" key="1">
    <source>
        <dbReference type="SAM" id="Phobius"/>
    </source>
</evidence>
<evidence type="ECO:0008006" key="4">
    <source>
        <dbReference type="Google" id="ProtNLM"/>
    </source>
</evidence>
<gene>
    <name evidence="2" type="ORF">OG2516_06142</name>
</gene>
<dbReference type="eggNOG" id="ENOG5033Z4H">
    <property type="taxonomic scope" value="Bacteria"/>
</dbReference>
<sequence>MDLHRISRRLLTSRRLRGMSGRGRLRVVVFFPLLCFAAALLFAGEALLYQLRSERVTGTVIESYEWHGETIFDRGTINYEPVFAYEVNGDSTRGSVGSGHSSFNLDLGDTAPIRVIPGERGNVRMDTWVGMWFVPLVLAGFGVAALAVALLVWALLNWIFWRKEPS</sequence>
<accession>Q2CDD6</accession>
<comment type="caution">
    <text evidence="2">The sequence shown here is derived from an EMBL/GenBank/DDBJ whole genome shotgun (WGS) entry which is preliminary data.</text>
</comment>